<dbReference type="Proteomes" id="UP000190274">
    <property type="component" value="Chromosome H"/>
</dbReference>
<dbReference type="GO" id="GO:0005634">
    <property type="term" value="C:nucleus"/>
    <property type="evidence" value="ECO:0007669"/>
    <property type="project" value="EnsemblFungi"/>
</dbReference>
<keyword evidence="3" id="KW-1185">Reference proteome</keyword>
<dbReference type="OrthoDB" id="4035460at2759"/>
<dbReference type="GO" id="GO:0030473">
    <property type="term" value="P:nuclear migration along microtubule"/>
    <property type="evidence" value="ECO:0007669"/>
    <property type="project" value="EnsemblFungi"/>
</dbReference>
<name>A0A1G4K4R5_9SACH</name>
<dbReference type="GO" id="GO:0005777">
    <property type="term" value="C:peroxisome"/>
    <property type="evidence" value="ECO:0007669"/>
    <property type="project" value="EnsemblFungi"/>
</dbReference>
<dbReference type="AlphaFoldDB" id="A0A1G4K4R5"/>
<feature type="coiled-coil region" evidence="1">
    <location>
        <begin position="8"/>
        <end position="101"/>
    </location>
</feature>
<keyword evidence="1" id="KW-0175">Coiled coil</keyword>
<sequence>MSDPTLSLEDAQRLILSLERQLEELGSTSHEYELELEGVIKNLESQLNEKDEMLGAAKASKNLREQVTTLEIRTDELESENRTLRHQLRQMEIENGNILEQNILLQHELSDFQDSLKGRDHLANGTFSQTLPKIVSENARIKEPQVMSVTPPKRAENQNVLKVSSDHSSLRLSSLETNTDRVTFVSNKSVVSTTGFK</sequence>
<evidence type="ECO:0000313" key="2">
    <source>
        <dbReference type="EMBL" id="SCU98766.1"/>
    </source>
</evidence>
<organism evidence="2 3">
    <name type="scientific">Lachancea dasiensis</name>
    <dbReference type="NCBI Taxonomy" id="1072105"/>
    <lineage>
        <taxon>Eukaryota</taxon>
        <taxon>Fungi</taxon>
        <taxon>Dikarya</taxon>
        <taxon>Ascomycota</taxon>
        <taxon>Saccharomycotina</taxon>
        <taxon>Saccharomycetes</taxon>
        <taxon>Saccharomycetales</taxon>
        <taxon>Saccharomycetaceae</taxon>
        <taxon>Lachancea</taxon>
    </lineage>
</organism>
<protein>
    <submittedName>
        <fullName evidence="2">LADA_0H15236g1_1</fullName>
    </submittedName>
</protein>
<dbReference type="GO" id="GO:0005881">
    <property type="term" value="C:cytoplasmic microtubule"/>
    <property type="evidence" value="ECO:0007669"/>
    <property type="project" value="EnsemblFungi"/>
</dbReference>
<dbReference type="Gene3D" id="6.10.250.1080">
    <property type="match status" value="1"/>
</dbReference>
<accession>A0A1G4K4R5</accession>
<dbReference type="STRING" id="1266660.A0A1G4K4R5"/>
<dbReference type="GO" id="GO:0051010">
    <property type="term" value="F:microtubule plus-end binding"/>
    <property type="evidence" value="ECO:0007669"/>
    <property type="project" value="EnsemblFungi"/>
</dbReference>
<gene>
    <name evidence="2" type="ORF">LADA_0H15236G</name>
</gene>
<evidence type="ECO:0000256" key="1">
    <source>
        <dbReference type="SAM" id="Coils"/>
    </source>
</evidence>
<dbReference type="EMBL" id="LT598461">
    <property type="protein sequence ID" value="SCU98766.1"/>
    <property type="molecule type" value="Genomic_DNA"/>
</dbReference>
<reference evidence="2 3" key="1">
    <citation type="submission" date="2016-03" db="EMBL/GenBank/DDBJ databases">
        <authorList>
            <person name="Devillers H."/>
        </authorList>
    </citation>
    <scope>NUCLEOTIDE SEQUENCE [LARGE SCALE GENOMIC DNA]</scope>
    <source>
        <strain evidence="2">CBS 10888</strain>
    </source>
</reference>
<evidence type="ECO:0000313" key="3">
    <source>
        <dbReference type="Proteomes" id="UP000190274"/>
    </source>
</evidence>
<proteinExistence type="predicted"/>